<dbReference type="Pfam" id="PF26341">
    <property type="entry name" value="AAA_SelU"/>
    <property type="match status" value="1"/>
</dbReference>
<dbReference type="PANTHER" id="PTHR30401">
    <property type="entry name" value="TRNA 2-SELENOURIDINE SYNTHASE"/>
    <property type="match status" value="1"/>
</dbReference>
<sequence>MFQDLNIQELLERHARGELMLVDVRSPAEFAEATIPGSVNIPIFDNTERAEVGTLYKQVSVDAAKERGLEIVSSKLPRFIKQFQQYDSQLAVFCWRGGMRSKTTATLLSLMGIRAFRLAGGVRAYRKWVVERLSQYDFHPRAVVLGGNTGSGKTYILHRLKEQGYPILDLEAAAGHRGSIFGEIGLQSNNQKSFDSLLLSQLEEAADAPYVVMEAESRRIGKILLPEFVMQAKISGIHIIVQLPLHERVRIIMEEYRPEEHKEQCLEAFVKIKNRIHTPVAAEIERHLLNDEYEEAIRLLIEYYYDPRYKYMEQTYIEEPIIIEADCVEAAVEAVKRHLNLVFSV</sequence>
<organism evidence="1 2">
    <name type="scientific">Aneurinibacillus soli</name>
    <dbReference type="NCBI Taxonomy" id="1500254"/>
    <lineage>
        <taxon>Bacteria</taxon>
        <taxon>Bacillati</taxon>
        <taxon>Bacillota</taxon>
        <taxon>Bacilli</taxon>
        <taxon>Bacillales</taxon>
        <taxon>Paenibacillaceae</taxon>
        <taxon>Aneurinibacillus group</taxon>
        <taxon>Aneurinibacillus</taxon>
    </lineage>
</organism>
<name>A0A0U4WNG4_9BACL</name>
<dbReference type="AlphaFoldDB" id="A0A0U4WNG4"/>
<evidence type="ECO:0000313" key="2">
    <source>
        <dbReference type="Proteomes" id="UP000217696"/>
    </source>
</evidence>
<dbReference type="Proteomes" id="UP000217696">
    <property type="component" value="Chromosome"/>
</dbReference>
<dbReference type="EMBL" id="AP017312">
    <property type="protein sequence ID" value="BAU29784.1"/>
    <property type="molecule type" value="Genomic_DNA"/>
</dbReference>
<dbReference type="InterPro" id="IPR036873">
    <property type="entry name" value="Rhodanese-like_dom_sf"/>
</dbReference>
<dbReference type="GO" id="GO:0002098">
    <property type="term" value="P:tRNA wobble uridine modification"/>
    <property type="evidence" value="ECO:0007669"/>
    <property type="project" value="InterPro"/>
</dbReference>
<dbReference type="NCBIfam" id="NF008750">
    <property type="entry name" value="PRK11784.1-2"/>
    <property type="match status" value="1"/>
</dbReference>
<accession>A0A0U4WNG4</accession>
<dbReference type="RefSeq" id="WP_096467433.1">
    <property type="nucleotide sequence ID" value="NZ_AP017312.1"/>
</dbReference>
<dbReference type="SUPFAM" id="SSF52821">
    <property type="entry name" value="Rhodanese/Cell cycle control phosphatase"/>
    <property type="match status" value="1"/>
</dbReference>
<dbReference type="SUPFAM" id="SSF52540">
    <property type="entry name" value="P-loop containing nucleoside triphosphate hydrolases"/>
    <property type="match status" value="1"/>
</dbReference>
<reference evidence="1 2" key="1">
    <citation type="submission" date="2015-12" db="EMBL/GenBank/DDBJ databases">
        <title>Genome sequence of Aneurinibacillus soli.</title>
        <authorList>
            <person name="Lee J.S."/>
            <person name="Lee K.C."/>
            <person name="Kim K.K."/>
            <person name="Lee B.W."/>
        </authorList>
    </citation>
    <scope>NUCLEOTIDE SEQUENCE [LARGE SCALE GENOMIC DNA]</scope>
    <source>
        <strain evidence="1 2">CB4</strain>
    </source>
</reference>
<dbReference type="InterPro" id="IPR017582">
    <property type="entry name" value="SelU"/>
</dbReference>
<keyword evidence="2" id="KW-1185">Reference proteome</keyword>
<dbReference type="GO" id="GO:0043828">
    <property type="term" value="F:tRNA 2-selenouridine synthase activity"/>
    <property type="evidence" value="ECO:0007669"/>
    <property type="project" value="InterPro"/>
</dbReference>
<dbReference type="Gene3D" id="3.40.250.10">
    <property type="entry name" value="Rhodanese-like domain"/>
    <property type="match status" value="1"/>
</dbReference>
<dbReference type="EC" id="2.9.1.-" evidence="1"/>
<protein>
    <submittedName>
        <fullName evidence="1">tRNA 2-selenouridine synthase</fullName>
        <ecNumber evidence="1">2.9.1.-</ecNumber>
    </submittedName>
</protein>
<dbReference type="OrthoDB" id="9808735at2"/>
<dbReference type="SMART" id="SM00450">
    <property type="entry name" value="RHOD"/>
    <property type="match status" value="1"/>
</dbReference>
<dbReference type="InterPro" id="IPR027417">
    <property type="entry name" value="P-loop_NTPase"/>
</dbReference>
<dbReference type="PROSITE" id="PS50206">
    <property type="entry name" value="RHODANESE_3"/>
    <property type="match status" value="1"/>
</dbReference>
<dbReference type="InterPro" id="IPR001763">
    <property type="entry name" value="Rhodanese-like_dom"/>
</dbReference>
<dbReference type="KEGG" id="asoc:CB4_04021"/>
<dbReference type="NCBIfam" id="TIGR03167">
    <property type="entry name" value="tRNA_sel_U_synt"/>
    <property type="match status" value="1"/>
</dbReference>
<dbReference type="InterPro" id="IPR058840">
    <property type="entry name" value="AAA_SelU"/>
</dbReference>
<proteinExistence type="predicted"/>
<dbReference type="Gene3D" id="3.40.50.300">
    <property type="entry name" value="P-loop containing nucleotide triphosphate hydrolases"/>
    <property type="match status" value="1"/>
</dbReference>
<gene>
    <name evidence="1" type="primary">selU</name>
    <name evidence="1" type="ORF">CB4_04021</name>
</gene>
<dbReference type="PANTHER" id="PTHR30401:SF0">
    <property type="entry name" value="TRNA 2-SELENOURIDINE SYNTHASE"/>
    <property type="match status" value="1"/>
</dbReference>
<keyword evidence="1" id="KW-0808">Transferase</keyword>
<evidence type="ECO:0000313" key="1">
    <source>
        <dbReference type="EMBL" id="BAU29784.1"/>
    </source>
</evidence>
<dbReference type="Pfam" id="PF00581">
    <property type="entry name" value="Rhodanese"/>
    <property type="match status" value="1"/>
</dbReference>